<proteinExistence type="predicted"/>
<keyword evidence="1" id="KW-0812">Transmembrane</keyword>
<evidence type="ECO:0000256" key="1">
    <source>
        <dbReference type="SAM" id="Phobius"/>
    </source>
</evidence>
<organism evidence="3">
    <name type="scientific">Streptococcus pneumoniae</name>
    <dbReference type="NCBI Taxonomy" id="1313"/>
    <lineage>
        <taxon>Bacteria</taxon>
        <taxon>Bacillati</taxon>
        <taxon>Bacillota</taxon>
        <taxon>Bacilli</taxon>
        <taxon>Lactobacillales</taxon>
        <taxon>Streptococcaceae</taxon>
        <taxon>Streptococcus</taxon>
    </lineage>
</organism>
<name>A0A4P8GD58_STREE</name>
<sequence>MAIILVVLSHSAYYKISSNYGGMDYQQYLNSHSAFTLYEILGKFMEIIYYFHIPLFMAISGVFFSIQIKKRSME</sequence>
<protein>
    <submittedName>
        <fullName evidence="3">Fucose 4-O-acetylase-related acetyltransferase</fullName>
    </submittedName>
</protein>
<feature type="domain" description="Acyltransferase 3" evidence="2">
    <location>
        <begin position="2"/>
        <end position="71"/>
    </location>
</feature>
<dbReference type="EMBL" id="MK606435">
    <property type="protein sequence ID" value="QCO92021.1"/>
    <property type="molecule type" value="Genomic_DNA"/>
</dbReference>
<evidence type="ECO:0000259" key="2">
    <source>
        <dbReference type="Pfam" id="PF01757"/>
    </source>
</evidence>
<reference evidence="3" key="1">
    <citation type="journal article" date="2019" name="Microb. Genom.">
        <title>Putative novel cps loci in a large global collection of pneumococci.</title>
        <authorList>
            <person name="van Tonder A.J."/>
            <person name="Gladstone R.A."/>
            <person name="Lo S.W."/>
            <person name="Nahm M.H."/>
            <person name="du Plessis M."/>
            <person name="Cornick J."/>
            <person name="Kwambana-Adams B."/>
            <person name="Madhi S.A."/>
            <person name="Hawkins P.A."/>
            <person name="Benisty R."/>
            <person name="Dagan R."/>
            <person name="Everett D."/>
            <person name="Antonio M."/>
            <person name="Klugman K.P."/>
            <person name="von Gottberg A."/>
            <person name="Breiman R.F."/>
            <person name="McGee L."/>
            <person name="Bentley S.D."/>
            <person name="The Global Pneumococcal Sequencing C.O."/>
        </authorList>
    </citation>
    <scope>NUCLEOTIDE SEQUENCE</scope>
    <source>
        <strain evidence="3">GPS_MW_BHA2WF_R1</strain>
    </source>
</reference>
<evidence type="ECO:0000313" key="3">
    <source>
        <dbReference type="EMBL" id="QCO92021.1"/>
    </source>
</evidence>
<dbReference type="Pfam" id="PF01757">
    <property type="entry name" value="Acyl_transf_3"/>
    <property type="match status" value="1"/>
</dbReference>
<keyword evidence="1" id="KW-1133">Transmembrane helix</keyword>
<dbReference type="GO" id="GO:0016747">
    <property type="term" value="F:acyltransferase activity, transferring groups other than amino-acyl groups"/>
    <property type="evidence" value="ECO:0007669"/>
    <property type="project" value="InterPro"/>
</dbReference>
<accession>A0A4P8GD58</accession>
<keyword evidence="1" id="KW-0472">Membrane</keyword>
<dbReference type="InterPro" id="IPR002656">
    <property type="entry name" value="Acyl_transf_3_dom"/>
</dbReference>
<feature type="transmembrane region" description="Helical" evidence="1">
    <location>
        <begin position="47"/>
        <end position="66"/>
    </location>
</feature>
<dbReference type="AlphaFoldDB" id="A0A4P8GD58"/>
<keyword evidence="3" id="KW-0808">Transferase</keyword>